<organism evidence="14 15">
    <name type="scientific">Holdemania filiformis</name>
    <dbReference type="NCBI Taxonomy" id="61171"/>
    <lineage>
        <taxon>Bacteria</taxon>
        <taxon>Bacillati</taxon>
        <taxon>Bacillota</taxon>
        <taxon>Erysipelotrichia</taxon>
        <taxon>Erysipelotrichales</taxon>
        <taxon>Erysipelotrichaceae</taxon>
        <taxon>Holdemania</taxon>
    </lineage>
</organism>
<evidence type="ECO:0000256" key="5">
    <source>
        <dbReference type="ARBA" id="ARBA00022840"/>
    </source>
</evidence>
<proteinExistence type="inferred from homology"/>
<dbReference type="FunFam" id="3.40.50.300:FF:000668">
    <property type="entry name" value="Chromosomal replication initiator protein DnaA"/>
    <property type="match status" value="1"/>
</dbReference>
<dbReference type="GO" id="GO:0008289">
    <property type="term" value="F:lipid binding"/>
    <property type="evidence" value="ECO:0007669"/>
    <property type="project" value="UniProtKB-KW"/>
</dbReference>
<dbReference type="SUPFAM" id="SSF52540">
    <property type="entry name" value="P-loop containing nucleoside triphosphate hydrolases"/>
    <property type="match status" value="1"/>
</dbReference>
<dbReference type="InterPro" id="IPR018312">
    <property type="entry name" value="Chromosome_initiator_DnaA_CS"/>
</dbReference>
<evidence type="ECO:0000256" key="4">
    <source>
        <dbReference type="ARBA" id="ARBA00022741"/>
    </source>
</evidence>
<evidence type="ECO:0000259" key="12">
    <source>
        <dbReference type="SMART" id="SM00382"/>
    </source>
</evidence>
<dbReference type="SMART" id="SM00382">
    <property type="entry name" value="AAA"/>
    <property type="match status" value="1"/>
</dbReference>
<feature type="binding site" evidence="8">
    <location>
        <position position="159"/>
    </location>
    <ligand>
        <name>ATP</name>
        <dbReference type="ChEBI" id="CHEBI:30616"/>
    </ligand>
</feature>
<evidence type="ECO:0000256" key="2">
    <source>
        <dbReference type="ARBA" id="ARBA00022490"/>
    </source>
</evidence>
<dbReference type="GO" id="GO:0005886">
    <property type="term" value="C:plasma membrane"/>
    <property type="evidence" value="ECO:0007669"/>
    <property type="project" value="TreeGrafter"/>
</dbReference>
<feature type="binding site" evidence="8">
    <location>
        <position position="163"/>
    </location>
    <ligand>
        <name>ATP</name>
        <dbReference type="ChEBI" id="CHEBI:30616"/>
    </ligand>
</feature>
<keyword evidence="7 8" id="KW-0238">DNA-binding</keyword>
<evidence type="ECO:0000256" key="11">
    <source>
        <dbReference type="RuleBase" id="RU004227"/>
    </source>
</evidence>
<comment type="subunit">
    <text evidence="8">Oligomerizes as a right-handed, spiral filament on DNA at oriC.</text>
</comment>
<dbReference type="CDD" id="cd00009">
    <property type="entry name" value="AAA"/>
    <property type="match status" value="1"/>
</dbReference>
<gene>
    <name evidence="8 14" type="primary">dnaA</name>
    <name evidence="14" type="ORF">DWY25_14215</name>
</gene>
<dbReference type="InterPro" id="IPR013317">
    <property type="entry name" value="DnaA_dom"/>
</dbReference>
<dbReference type="PANTHER" id="PTHR30050:SF2">
    <property type="entry name" value="CHROMOSOMAL REPLICATION INITIATOR PROTEIN DNAA"/>
    <property type="match status" value="1"/>
</dbReference>
<feature type="region of interest" description="Domain IV, binds dsDNA" evidence="8">
    <location>
        <begin position="335"/>
        <end position="458"/>
    </location>
</feature>
<dbReference type="GO" id="GO:0005737">
    <property type="term" value="C:cytoplasm"/>
    <property type="evidence" value="ECO:0007669"/>
    <property type="project" value="UniProtKB-SubCell"/>
</dbReference>
<dbReference type="Gene3D" id="1.10.1750.10">
    <property type="match status" value="1"/>
</dbReference>
<dbReference type="AlphaFoldDB" id="A0A412FQ26"/>
<feature type="domain" description="AAA+ ATPase" evidence="12">
    <location>
        <begin position="148"/>
        <end position="324"/>
    </location>
</feature>
<dbReference type="GO" id="GO:0006270">
    <property type="term" value="P:DNA replication initiation"/>
    <property type="evidence" value="ECO:0007669"/>
    <property type="project" value="UniProtKB-UniRule"/>
</dbReference>
<dbReference type="PRINTS" id="PR00051">
    <property type="entry name" value="DNAA"/>
</dbReference>
<keyword evidence="4 8" id="KW-0547">Nucleotide-binding</keyword>
<keyword evidence="2 8" id="KW-0963">Cytoplasm</keyword>
<keyword evidence="5 8" id="KW-0067">ATP-binding</keyword>
<dbReference type="InterPro" id="IPR013159">
    <property type="entry name" value="DnaA_C"/>
</dbReference>
<evidence type="ECO:0000313" key="14">
    <source>
        <dbReference type="EMBL" id="RGR70292.1"/>
    </source>
</evidence>
<comment type="function">
    <text evidence="8 10">Plays an essential role in the initiation and regulation of chromosomal replication. ATP-DnaA binds to the origin of replication (oriC) to initiate formation of the DNA replication initiation complex once per cell cycle. Binds the DnaA box (a 9 base pair repeat at the origin) and separates the double-stranded (ds)DNA. Forms a right-handed helical filament on oriC DNA; dsDNA binds to the exterior of the filament while single-stranded (ss)DNA is stabiized in the filament's interior. The ATP-DnaA-oriC complex binds and stabilizes one strand of the AT-rich DNA unwinding element (DUE), permitting loading of DNA polymerase. After initiation quickly degrades to an ADP-DnaA complex that is not apt for DNA replication. Binds acidic phospholipids.</text>
</comment>
<dbReference type="SUPFAM" id="SSF48295">
    <property type="entry name" value="TrpR-like"/>
    <property type="match status" value="1"/>
</dbReference>
<dbReference type="NCBIfam" id="TIGR00362">
    <property type="entry name" value="DnaA"/>
    <property type="match status" value="1"/>
</dbReference>
<dbReference type="InterPro" id="IPR027417">
    <property type="entry name" value="P-loop_NTPase"/>
</dbReference>
<dbReference type="RefSeq" id="WP_006058297.1">
    <property type="nucleotide sequence ID" value="NZ_CABJCV010000021.1"/>
</dbReference>
<dbReference type="GeneID" id="83016553"/>
<comment type="subcellular location">
    <subcellularLocation>
        <location evidence="8">Cytoplasm</location>
    </subcellularLocation>
</comment>
<keyword evidence="6 8" id="KW-0446">Lipid-binding</keyword>
<evidence type="ECO:0000256" key="7">
    <source>
        <dbReference type="ARBA" id="ARBA00023125"/>
    </source>
</evidence>
<dbReference type="Gene3D" id="1.10.8.60">
    <property type="match status" value="1"/>
</dbReference>
<evidence type="ECO:0000256" key="9">
    <source>
        <dbReference type="NCBIfam" id="TIGR00362"/>
    </source>
</evidence>
<evidence type="ECO:0000256" key="1">
    <source>
        <dbReference type="ARBA" id="ARBA00006583"/>
    </source>
</evidence>
<dbReference type="PANTHER" id="PTHR30050">
    <property type="entry name" value="CHROMOSOMAL REPLICATION INITIATOR PROTEIN DNAA"/>
    <property type="match status" value="1"/>
</dbReference>
<comment type="caution">
    <text evidence="14">The sequence shown here is derived from an EMBL/GenBank/DDBJ whole genome shotgun (WGS) entry which is preliminary data.</text>
</comment>
<sequence length="458" mass="51890">MTVMDSYLSDIWKRTLTLILEKGKQQEKLDNLIFNQFFSDSKLMDLDEKKALVVVPGYIQQTIMMQNKEIVEEAISEVQERKISCEIVMESQLQKIRPMAAKKKAPAITGLNTTNLIQDYTFDNFVVGGSNRESHSAALACAYNPGQFFNPLFIYGNSGLGKTHLLNAIGNYVSEHAPDKKVYYTTSEDFVNAVVNSIKNGQIQEFKEEMNDLDVLLVDDIQFLAGKEKSHETFFYIFNELVNNKKQICLTSDRHPTEIKGLEERLISRFSSGLSVGVDSPEFETSVAILKVKLEKQSVDPSIIDDDVLAYIASNFSQDVRKLEGALNRLLFYSINFSNSTRIDFKTAVSAFRGQAQTIDKNDLTASKIIRCVADYYGLTKLQLVSKTRTKNIATARHMAMYLCRKHLDMPYVKIGDEFGKRDHSTVMSACEKVEKGLKNDETYRQAVGELEKLMQVK</sequence>
<dbReference type="GO" id="GO:0003688">
    <property type="term" value="F:DNA replication origin binding"/>
    <property type="evidence" value="ECO:0007669"/>
    <property type="project" value="UniProtKB-UniRule"/>
</dbReference>
<keyword evidence="3 8" id="KW-0235">DNA replication</keyword>
<evidence type="ECO:0000256" key="10">
    <source>
        <dbReference type="RuleBase" id="RU000577"/>
    </source>
</evidence>
<reference evidence="14 15" key="1">
    <citation type="submission" date="2018-08" db="EMBL/GenBank/DDBJ databases">
        <title>A genome reference for cultivated species of the human gut microbiota.</title>
        <authorList>
            <person name="Zou Y."/>
            <person name="Xue W."/>
            <person name="Luo G."/>
        </authorList>
    </citation>
    <scope>NUCLEOTIDE SEQUENCE [LARGE SCALE GENOMIC DNA]</scope>
    <source>
        <strain evidence="14 15">AF24-29</strain>
    </source>
</reference>
<dbReference type="Gene3D" id="3.40.50.300">
    <property type="entry name" value="P-loop containing nucleotide triphosphate hydrolases"/>
    <property type="match status" value="1"/>
</dbReference>
<dbReference type="InterPro" id="IPR010921">
    <property type="entry name" value="Trp_repressor/repl_initiator"/>
</dbReference>
<dbReference type="Pfam" id="PF08299">
    <property type="entry name" value="Bac_DnaA_C"/>
    <property type="match status" value="1"/>
</dbReference>
<dbReference type="EMBL" id="QRUP01000021">
    <property type="protein sequence ID" value="RGR70292.1"/>
    <property type="molecule type" value="Genomic_DNA"/>
</dbReference>
<comment type="domain">
    <text evidence="8">Domain I is involved in oligomerization and binding regulators, domain II is flexibile and of varying length in different bacteria, domain III forms the AAA+ region, while domain IV binds dsDNA.</text>
</comment>
<dbReference type="InterPro" id="IPR020591">
    <property type="entry name" value="Chromosome_initiator_DnaA-like"/>
</dbReference>
<comment type="caution">
    <text evidence="8">Lacks conserved residue(s) required for the propagation of feature annotation.</text>
</comment>
<dbReference type="PROSITE" id="PS01008">
    <property type="entry name" value="DNAA"/>
    <property type="match status" value="1"/>
</dbReference>
<dbReference type="GO" id="GO:0006275">
    <property type="term" value="P:regulation of DNA replication"/>
    <property type="evidence" value="ECO:0007669"/>
    <property type="project" value="UniProtKB-UniRule"/>
</dbReference>
<evidence type="ECO:0000256" key="3">
    <source>
        <dbReference type="ARBA" id="ARBA00022705"/>
    </source>
</evidence>
<evidence type="ECO:0000256" key="8">
    <source>
        <dbReference type="HAMAP-Rule" id="MF_00377"/>
    </source>
</evidence>
<feature type="binding site" evidence="8">
    <location>
        <position position="162"/>
    </location>
    <ligand>
        <name>ATP</name>
        <dbReference type="ChEBI" id="CHEBI:30616"/>
    </ligand>
</feature>
<evidence type="ECO:0000259" key="13">
    <source>
        <dbReference type="SMART" id="SM00760"/>
    </source>
</evidence>
<dbReference type="HAMAP" id="MF_00377">
    <property type="entry name" value="DnaA_bact"/>
    <property type="match status" value="1"/>
</dbReference>
<evidence type="ECO:0000313" key="15">
    <source>
        <dbReference type="Proteomes" id="UP000284178"/>
    </source>
</evidence>
<evidence type="ECO:0000256" key="6">
    <source>
        <dbReference type="ARBA" id="ARBA00023121"/>
    </source>
</evidence>
<dbReference type="InterPro" id="IPR003593">
    <property type="entry name" value="AAA+_ATPase"/>
</dbReference>
<dbReference type="SMART" id="SM00760">
    <property type="entry name" value="Bac_DnaA_C"/>
    <property type="match status" value="1"/>
</dbReference>
<accession>A0A412FQ26</accession>
<protein>
    <recommendedName>
        <fullName evidence="8 9">Chromosomal replication initiator protein DnaA</fullName>
    </recommendedName>
</protein>
<dbReference type="GO" id="GO:0005524">
    <property type="term" value="F:ATP binding"/>
    <property type="evidence" value="ECO:0007669"/>
    <property type="project" value="UniProtKB-UniRule"/>
</dbReference>
<keyword evidence="15" id="KW-1185">Reference proteome</keyword>
<name>A0A412FQ26_9FIRM</name>
<feature type="domain" description="Chromosomal replication initiator DnaA C-terminal" evidence="13">
    <location>
        <begin position="365"/>
        <end position="434"/>
    </location>
</feature>
<comment type="similarity">
    <text evidence="1 8 11">Belongs to the DnaA family.</text>
</comment>
<dbReference type="InterPro" id="IPR001957">
    <property type="entry name" value="Chromosome_initiator_DnaA"/>
</dbReference>
<dbReference type="Proteomes" id="UP000284178">
    <property type="component" value="Unassembled WGS sequence"/>
</dbReference>
<dbReference type="CDD" id="cd06571">
    <property type="entry name" value="Bac_DnaA_C"/>
    <property type="match status" value="1"/>
</dbReference>
<feature type="region of interest" description="Domain I, interacts with DnaA modulators" evidence="8">
    <location>
        <begin position="1"/>
        <end position="104"/>
    </location>
</feature>
<dbReference type="Pfam" id="PF00308">
    <property type="entry name" value="Bac_DnaA"/>
    <property type="match status" value="1"/>
</dbReference>
<feature type="binding site" evidence="8">
    <location>
        <position position="161"/>
    </location>
    <ligand>
        <name>ATP</name>
        <dbReference type="ChEBI" id="CHEBI:30616"/>
    </ligand>
</feature>